<protein>
    <recommendedName>
        <fullName evidence="5">Pentatricopeptide repeat-containing protein-mitochondrial domain-containing protein</fullName>
    </recommendedName>
</protein>
<keyword evidence="7" id="KW-1185">Reference proteome</keyword>
<dbReference type="AlphaFoldDB" id="A0A2B7W850"/>
<dbReference type="Gene3D" id="1.25.40.10">
    <property type="entry name" value="Tetratricopeptide repeat domain"/>
    <property type="match status" value="3"/>
</dbReference>
<evidence type="ECO:0000313" key="6">
    <source>
        <dbReference type="EMBL" id="PGG95703.1"/>
    </source>
</evidence>
<dbReference type="PANTHER" id="PTHR46128:SF211">
    <property type="entry name" value="PENTACOTRIPEPTIDE-REPEAT REGION OF PRORP DOMAIN-CONTAINING PROTEIN"/>
    <property type="match status" value="1"/>
</dbReference>
<dbReference type="PANTHER" id="PTHR46128">
    <property type="entry name" value="MITOCHONDRIAL GROUP I INTRON SPLICING FACTOR CCM1"/>
    <property type="match status" value="1"/>
</dbReference>
<reference evidence="6 7" key="1">
    <citation type="submission" date="2017-10" db="EMBL/GenBank/DDBJ databases">
        <title>Comparative genomics in systemic dimorphic fungi from Ajellomycetaceae.</title>
        <authorList>
            <person name="Munoz J.F."/>
            <person name="Mcewen J.G."/>
            <person name="Clay O.K."/>
            <person name="Cuomo C.A."/>
        </authorList>
    </citation>
    <scope>NUCLEOTIDE SEQUENCE [LARGE SCALE GENOMIC DNA]</scope>
    <source>
        <strain evidence="6 7">UAMH5409</strain>
    </source>
</reference>
<dbReference type="InterPro" id="IPR057027">
    <property type="entry name" value="TPR_mt"/>
</dbReference>
<name>A0A2B7W850_9EURO</name>
<dbReference type="Pfam" id="PF13812">
    <property type="entry name" value="PPR_3"/>
    <property type="match status" value="1"/>
</dbReference>
<dbReference type="PROSITE" id="PS51375">
    <property type="entry name" value="PPR"/>
    <property type="match status" value="1"/>
</dbReference>
<evidence type="ECO:0000256" key="1">
    <source>
        <dbReference type="ARBA" id="ARBA00007626"/>
    </source>
</evidence>
<evidence type="ECO:0000259" key="5">
    <source>
        <dbReference type="Pfam" id="PF23276"/>
    </source>
</evidence>
<comment type="caution">
    <text evidence="6">The sequence shown here is derived from an EMBL/GenBank/DDBJ whole genome shotgun (WGS) entry which is preliminary data.</text>
</comment>
<dbReference type="NCBIfam" id="TIGR00756">
    <property type="entry name" value="PPR"/>
    <property type="match status" value="1"/>
</dbReference>
<organism evidence="6 7">
    <name type="scientific">Helicocarpus griseus UAMH5409</name>
    <dbReference type="NCBI Taxonomy" id="1447875"/>
    <lineage>
        <taxon>Eukaryota</taxon>
        <taxon>Fungi</taxon>
        <taxon>Dikarya</taxon>
        <taxon>Ascomycota</taxon>
        <taxon>Pezizomycotina</taxon>
        <taxon>Eurotiomycetes</taxon>
        <taxon>Eurotiomycetidae</taxon>
        <taxon>Onygenales</taxon>
        <taxon>Ajellomycetaceae</taxon>
        <taxon>Helicocarpus</taxon>
    </lineage>
</organism>
<feature type="compositionally biased region" description="Polar residues" evidence="4">
    <location>
        <begin position="48"/>
        <end position="66"/>
    </location>
</feature>
<keyword evidence="2" id="KW-0677">Repeat</keyword>
<feature type="repeat" description="PPR" evidence="3">
    <location>
        <begin position="508"/>
        <end position="542"/>
    </location>
</feature>
<evidence type="ECO:0000256" key="2">
    <source>
        <dbReference type="ARBA" id="ARBA00022737"/>
    </source>
</evidence>
<gene>
    <name evidence="6" type="ORF">AJ79_09911</name>
</gene>
<feature type="domain" description="Pentatricopeptide repeat-containing protein-mitochondrial" evidence="5">
    <location>
        <begin position="332"/>
        <end position="463"/>
    </location>
</feature>
<sequence length="582" mass="67538">MPPKPLVADGLWYCLCPSYKQTPLNRSNRLWPLKRQGNGAVKARSPARTFSSATGGASRPTEPQASSEKDNESQHENSDFELLKEMARDTPGSRLSTRVFNDFTQLPYHLRKVSYPEFLESKLRKTAEREPNYKHTMRLLSELIRRRGTQPQTFHYWALIMANAHPFMGCPKNVRKLLDEMRENNIPFDSATLHAVLKVLAIHPDYLFRQEILRTLRDRWLAISPEGWHNVVTGYIREGQFEMALDQISHMEAQNIPVEQWLYSLLIYNLCDVEDFDMVMELMCRWQNSGKELSPNLWFQVLVTSSECYHEKCVRYVWKERVEAGLLNPPYGVCSNILTMTSRTGNIWLAREVFRVMRERDAIFLLEDYNRLVDTFLAADQLDQALRTLCTAQKAAFKLDESATRSIFTYCIQTNLSPRTLWATLARMKNKEGLNIPPAATNAAIEVAVHHNHMSVALEFYRALQDTFSHRPTATTFNHLIRGCRMTGEHDLANTFVQEMVLLDVFPDRMTYDQLILLCVDAGKFREAHRYFVEMMESGFALTQGSKVHIRTKCFDSEDRYAKLLQYDAEIRKPIARRPMKR</sequence>
<dbReference type="STRING" id="1447875.A0A2B7W850"/>
<feature type="region of interest" description="Disordered" evidence="4">
    <location>
        <begin position="36"/>
        <end position="78"/>
    </location>
</feature>
<dbReference type="Pfam" id="PF23276">
    <property type="entry name" value="TPR_24"/>
    <property type="match status" value="1"/>
</dbReference>
<comment type="similarity">
    <text evidence="1">Belongs to the PPR family. P subfamily.</text>
</comment>
<evidence type="ECO:0000313" key="7">
    <source>
        <dbReference type="Proteomes" id="UP000223968"/>
    </source>
</evidence>
<evidence type="ECO:0000256" key="3">
    <source>
        <dbReference type="PROSITE-ProRule" id="PRU00708"/>
    </source>
</evidence>
<proteinExistence type="inferred from homology"/>
<feature type="compositionally biased region" description="Basic and acidic residues" evidence="4">
    <location>
        <begin position="67"/>
        <end position="78"/>
    </location>
</feature>
<dbReference type="InterPro" id="IPR050872">
    <property type="entry name" value="PPR_P_subfamily"/>
</dbReference>
<evidence type="ECO:0000256" key="4">
    <source>
        <dbReference type="SAM" id="MobiDB-lite"/>
    </source>
</evidence>
<dbReference type="InterPro" id="IPR002885">
    <property type="entry name" value="PPR_rpt"/>
</dbReference>
<dbReference type="EMBL" id="PDNB01000318">
    <property type="protein sequence ID" value="PGG95703.1"/>
    <property type="molecule type" value="Genomic_DNA"/>
</dbReference>
<accession>A0A2B7W850</accession>
<dbReference type="InterPro" id="IPR011990">
    <property type="entry name" value="TPR-like_helical_dom_sf"/>
</dbReference>
<dbReference type="Proteomes" id="UP000223968">
    <property type="component" value="Unassembled WGS sequence"/>
</dbReference>
<dbReference type="OrthoDB" id="747253at2759"/>